<dbReference type="AlphaFoldDB" id="A0AA95JD59"/>
<name>A0AA95JD59_9BACL</name>
<feature type="signal peptide" evidence="2">
    <location>
        <begin position="1"/>
        <end position="23"/>
    </location>
</feature>
<organism evidence="4 5">
    <name type="scientific">Candidatus Cohnella colombiensis</name>
    <dbReference type="NCBI Taxonomy" id="3121368"/>
    <lineage>
        <taxon>Bacteria</taxon>
        <taxon>Bacillati</taxon>
        <taxon>Bacillota</taxon>
        <taxon>Bacilli</taxon>
        <taxon>Bacillales</taxon>
        <taxon>Paenibacillaceae</taxon>
        <taxon>Cohnella</taxon>
    </lineage>
</organism>
<gene>
    <name evidence="4" type="ORF">P0Y55_00670</name>
</gene>
<dbReference type="EMBL" id="CP119317">
    <property type="protein sequence ID" value="WEK54622.1"/>
    <property type="molecule type" value="Genomic_DNA"/>
</dbReference>
<dbReference type="InterPro" id="IPR012854">
    <property type="entry name" value="Cu_amine_oxidase-like_N"/>
</dbReference>
<evidence type="ECO:0000256" key="1">
    <source>
        <dbReference type="SAM" id="MobiDB-lite"/>
    </source>
</evidence>
<dbReference type="SUPFAM" id="SSF55383">
    <property type="entry name" value="Copper amine oxidase, domain N"/>
    <property type="match status" value="1"/>
</dbReference>
<evidence type="ECO:0000313" key="4">
    <source>
        <dbReference type="EMBL" id="WEK54622.1"/>
    </source>
</evidence>
<dbReference type="SUPFAM" id="SSF55486">
    <property type="entry name" value="Metalloproteases ('zincins'), catalytic domain"/>
    <property type="match status" value="1"/>
</dbReference>
<evidence type="ECO:0000256" key="2">
    <source>
        <dbReference type="SAM" id="SignalP"/>
    </source>
</evidence>
<dbReference type="InterPro" id="IPR036582">
    <property type="entry name" value="Mao_N_sf"/>
</dbReference>
<feature type="region of interest" description="Disordered" evidence="1">
    <location>
        <begin position="111"/>
        <end position="130"/>
    </location>
</feature>
<reference evidence="4" key="1">
    <citation type="submission" date="2023-03" db="EMBL/GenBank/DDBJ databases">
        <title>Andean soil-derived lignocellulolytic bacterial consortium as a source of novel taxa and putative plastic-active enzymes.</title>
        <authorList>
            <person name="Diaz-Garcia L."/>
            <person name="Chuvochina M."/>
            <person name="Feuerriegel G."/>
            <person name="Bunk B."/>
            <person name="Sproer C."/>
            <person name="Streit W.R."/>
            <person name="Rodriguez L.M."/>
            <person name="Overmann J."/>
            <person name="Jimenez D.J."/>
        </authorList>
    </citation>
    <scope>NUCLEOTIDE SEQUENCE</scope>
    <source>
        <strain evidence="4">MAG 2441</strain>
    </source>
</reference>
<dbReference type="Proteomes" id="UP001178662">
    <property type="component" value="Chromosome"/>
</dbReference>
<evidence type="ECO:0000313" key="5">
    <source>
        <dbReference type="Proteomes" id="UP001178662"/>
    </source>
</evidence>
<feature type="chain" id="PRO_5041737062" evidence="2">
    <location>
        <begin position="24"/>
        <end position="375"/>
    </location>
</feature>
<evidence type="ECO:0000259" key="3">
    <source>
        <dbReference type="Pfam" id="PF07833"/>
    </source>
</evidence>
<keyword evidence="2" id="KW-0732">Signal</keyword>
<sequence length="375" mass="42457">MKKKLIAFTVVAMLSLNMTDAFAASTLKEIKAYLTDAKIYLDGNEQAMPEGMAPISYKGSIYVPVRFVSDKLGIHVIWDGKNNNVLLDSPTGGNGSDGDSVLQERIDQLTRENKELKNNSSSPSGSSDWTKYQTKSTTIYMTPKVESHFKYLATDAEKMLSVHENFFGTGIMKKNVDIWIHDNDGIFELFNGAFYNPQFMALHLSPFGDRDVGNDGRFTFVHEMTHAYQDQRWGIGKLGEKLQGRLNWLLEGQADYVAKKVAGFTQYGSFVDPAGAQRDLSFYKAEIAKRNSATGYSPIDWSKVTRFEDLNAYPNEYFASEATVFFFENNYSHDQYLKLFDEIVKGTDLSTSFKNAFGKSNEDLMKEFKEYLNIK</sequence>
<accession>A0AA95JD59</accession>
<keyword evidence="5" id="KW-1185">Reference proteome</keyword>
<protein>
    <submittedName>
        <fullName evidence="4">Copper amine oxidase N-terminal domain-containing protein</fullName>
    </submittedName>
</protein>
<proteinExistence type="predicted"/>
<dbReference type="Pfam" id="PF07833">
    <property type="entry name" value="Cu_amine_oxidN1"/>
    <property type="match status" value="1"/>
</dbReference>
<feature type="domain" description="Copper amine oxidase-like N-terminal" evidence="3">
    <location>
        <begin position="28"/>
        <end position="86"/>
    </location>
</feature>